<protein>
    <recommendedName>
        <fullName evidence="6">UDP-N-acetylmuramyl-tripeptide synthetase</fullName>
    </recommendedName>
</protein>
<dbReference type="EMBL" id="AMFJ01034200">
    <property type="protein sequence ID" value="EKD29957.1"/>
    <property type="molecule type" value="Genomic_DNA"/>
</dbReference>
<dbReference type="InterPro" id="IPR036615">
    <property type="entry name" value="Mur_ligase_C_dom_sf"/>
</dbReference>
<evidence type="ECO:0008006" key="6">
    <source>
        <dbReference type="Google" id="ProtNLM"/>
    </source>
</evidence>
<dbReference type="UniPathway" id="UPA00219"/>
<sequence>MNFLRSLIALDSPLRIFYHYLRGLIAFHFYGNPARDMIIIGITGSKGKTTVTNLVARGLEHAGKKVFMFSTANYSINGQWSENTMKMTSPSPFVLQRLLKEAKEAGCEYAVIETSSHSIFYNRNYGIDYDVAVLTNISQDHLDLHRTMDNYAATKLLLFKNLVNFRRKPGVKKIAVVNIDSDYASMFLSETTPDIMYTYGMSANAQIRSQNIYYFKEGTEFEIKMPSNIVSIKTKLRGNFNVSNILAAVSVLISQKIDIPTIVTAIKSVEIIPGRLEEIENNRGLMVFVDYAHTEDSLRNVLETVKQMEGIGRIITVFGATGDRDTNKRPKMGRIVDTLSDVIILTEDDNYTENSLKIIKEVSMGIKRKEGEGFWIVPSRMDAIRTALLIAEEGDVVLIAGKWAETSQITNTGAIDWDDRVMTRKILREIDENEIVMV</sequence>
<proteinExistence type="inferred from homology"/>
<keyword evidence="2" id="KW-0131">Cell cycle</keyword>
<dbReference type="Pfam" id="PF08245">
    <property type="entry name" value="Mur_ligase_M"/>
    <property type="match status" value="1"/>
</dbReference>
<dbReference type="Pfam" id="PF02875">
    <property type="entry name" value="Mur_ligase_C"/>
    <property type="match status" value="1"/>
</dbReference>
<feature type="domain" description="Mur ligase central" evidence="4">
    <location>
        <begin position="42"/>
        <end position="251"/>
    </location>
</feature>
<dbReference type="GO" id="GO:0051301">
    <property type="term" value="P:cell division"/>
    <property type="evidence" value="ECO:0007669"/>
    <property type="project" value="UniProtKB-KW"/>
</dbReference>
<dbReference type="GO" id="GO:0008360">
    <property type="term" value="P:regulation of cell shape"/>
    <property type="evidence" value="ECO:0007669"/>
    <property type="project" value="UniProtKB-KW"/>
</dbReference>
<evidence type="ECO:0000256" key="2">
    <source>
        <dbReference type="RuleBase" id="RU004135"/>
    </source>
</evidence>
<dbReference type="PANTHER" id="PTHR23135">
    <property type="entry name" value="MUR LIGASE FAMILY MEMBER"/>
    <property type="match status" value="1"/>
</dbReference>
<comment type="pathway">
    <text evidence="2">Cell wall biogenesis; peptidoglycan biosynthesis.</text>
</comment>
<keyword evidence="2" id="KW-0573">Peptidoglycan synthesis</keyword>
<dbReference type="InterPro" id="IPR005761">
    <property type="entry name" value="UDP-N-AcMur-Glu-dNH2Pim_ligase"/>
</dbReference>
<dbReference type="GO" id="GO:0071555">
    <property type="term" value="P:cell wall organization"/>
    <property type="evidence" value="ECO:0007669"/>
    <property type="project" value="UniProtKB-KW"/>
</dbReference>
<comment type="subcellular location">
    <subcellularLocation>
        <location evidence="2">Cytoplasm</location>
    </subcellularLocation>
</comment>
<feature type="domain" description="Mur ligase C-terminal" evidence="3">
    <location>
        <begin position="274"/>
        <end position="402"/>
    </location>
</feature>
<dbReference type="GO" id="GO:0005524">
    <property type="term" value="F:ATP binding"/>
    <property type="evidence" value="ECO:0007669"/>
    <property type="project" value="InterPro"/>
</dbReference>
<evidence type="ECO:0000259" key="4">
    <source>
        <dbReference type="Pfam" id="PF08245"/>
    </source>
</evidence>
<evidence type="ECO:0000259" key="3">
    <source>
        <dbReference type="Pfam" id="PF02875"/>
    </source>
</evidence>
<reference evidence="5" key="1">
    <citation type="journal article" date="2012" name="Science">
        <title>Fermentation, hydrogen, and sulfur metabolism in multiple uncultivated bacterial phyla.</title>
        <authorList>
            <person name="Wrighton K.C."/>
            <person name="Thomas B.C."/>
            <person name="Sharon I."/>
            <person name="Miller C.S."/>
            <person name="Castelle C.J."/>
            <person name="VerBerkmoes N.C."/>
            <person name="Wilkins M.J."/>
            <person name="Hettich R.L."/>
            <person name="Lipton M.S."/>
            <person name="Williams K.H."/>
            <person name="Long P.E."/>
            <person name="Banfield J.F."/>
        </authorList>
    </citation>
    <scope>NUCLEOTIDE SEQUENCE [LARGE SCALE GENOMIC DNA]</scope>
</reference>
<organism evidence="5">
    <name type="scientific">uncultured bacterium</name>
    <name type="common">gcode 4</name>
    <dbReference type="NCBI Taxonomy" id="1234023"/>
    <lineage>
        <taxon>Bacteria</taxon>
        <taxon>environmental samples</taxon>
    </lineage>
</organism>
<dbReference type="PANTHER" id="PTHR23135:SF4">
    <property type="entry name" value="UDP-N-ACETYLMURAMOYL-L-ALANYL-D-GLUTAMATE--2,6-DIAMINOPIMELATE LIGASE MURE HOMOLOG, CHLOROPLASTIC"/>
    <property type="match status" value="1"/>
</dbReference>
<dbReference type="SUPFAM" id="SSF53623">
    <property type="entry name" value="MurD-like peptide ligases, catalytic domain"/>
    <property type="match status" value="1"/>
</dbReference>
<keyword evidence="2" id="KW-0133">Cell shape</keyword>
<dbReference type="NCBIfam" id="TIGR01085">
    <property type="entry name" value="murE"/>
    <property type="match status" value="1"/>
</dbReference>
<evidence type="ECO:0000313" key="5">
    <source>
        <dbReference type="EMBL" id="EKD29957.1"/>
    </source>
</evidence>
<dbReference type="GO" id="GO:0005737">
    <property type="term" value="C:cytoplasm"/>
    <property type="evidence" value="ECO:0007669"/>
    <property type="project" value="UniProtKB-SubCell"/>
</dbReference>
<dbReference type="GO" id="GO:0009252">
    <property type="term" value="P:peptidoglycan biosynthetic process"/>
    <property type="evidence" value="ECO:0007669"/>
    <property type="project" value="UniProtKB-UniPathway"/>
</dbReference>
<comment type="caution">
    <text evidence="5">The sequence shown here is derived from an EMBL/GenBank/DDBJ whole genome shotgun (WGS) entry which is preliminary data.</text>
</comment>
<dbReference type="InterPro" id="IPR013221">
    <property type="entry name" value="Mur_ligase_cen"/>
</dbReference>
<name>K1XXL3_9BACT</name>
<accession>K1XXL3</accession>
<gene>
    <name evidence="5" type="ORF">ACD_78C00200G0002</name>
</gene>
<dbReference type="InterPro" id="IPR004101">
    <property type="entry name" value="Mur_ligase_C"/>
</dbReference>
<dbReference type="Gene3D" id="3.40.1190.10">
    <property type="entry name" value="Mur-like, catalytic domain"/>
    <property type="match status" value="1"/>
</dbReference>
<dbReference type="SUPFAM" id="SSF53244">
    <property type="entry name" value="MurD-like peptide ligases, peptide-binding domain"/>
    <property type="match status" value="1"/>
</dbReference>
<evidence type="ECO:0000256" key="1">
    <source>
        <dbReference type="ARBA" id="ARBA00005898"/>
    </source>
</evidence>
<comment type="similarity">
    <text evidence="1">Belongs to the MurCDEF family. MurE subfamily.</text>
</comment>
<dbReference type="AlphaFoldDB" id="K1XXL3"/>
<keyword evidence="2" id="KW-0961">Cell wall biogenesis/degradation</keyword>
<dbReference type="GO" id="GO:0016881">
    <property type="term" value="F:acid-amino acid ligase activity"/>
    <property type="evidence" value="ECO:0007669"/>
    <property type="project" value="InterPro"/>
</dbReference>
<keyword evidence="2" id="KW-0132">Cell division</keyword>
<dbReference type="NCBIfam" id="NF001126">
    <property type="entry name" value="PRK00139.1-4"/>
    <property type="match status" value="1"/>
</dbReference>
<dbReference type="InterPro" id="IPR036565">
    <property type="entry name" value="Mur-like_cat_sf"/>
</dbReference>
<dbReference type="Gene3D" id="3.90.190.20">
    <property type="entry name" value="Mur ligase, C-terminal domain"/>
    <property type="match status" value="1"/>
</dbReference>